<dbReference type="InterPro" id="IPR050194">
    <property type="entry name" value="Glycosyltransferase_grp1"/>
</dbReference>
<keyword evidence="4" id="KW-1185">Reference proteome</keyword>
<dbReference type="Proteomes" id="UP000594749">
    <property type="component" value="Chromosome"/>
</dbReference>
<evidence type="ECO:0000259" key="1">
    <source>
        <dbReference type="Pfam" id="PF00534"/>
    </source>
</evidence>
<dbReference type="OrthoDB" id="9803091at2"/>
<feature type="domain" description="Glycosyltransferase subfamily 4-like N-terminal" evidence="2">
    <location>
        <begin position="36"/>
        <end position="146"/>
    </location>
</feature>
<dbReference type="InterPro" id="IPR001296">
    <property type="entry name" value="Glyco_trans_1"/>
</dbReference>
<dbReference type="EMBL" id="CP063078">
    <property type="protein sequence ID" value="QOQ86802.1"/>
    <property type="molecule type" value="Genomic_DNA"/>
</dbReference>
<dbReference type="PANTHER" id="PTHR45947:SF3">
    <property type="entry name" value="SULFOQUINOVOSYL TRANSFERASE SQD2"/>
    <property type="match status" value="1"/>
</dbReference>
<dbReference type="InterPro" id="IPR028098">
    <property type="entry name" value="Glyco_trans_4-like_N"/>
</dbReference>
<dbReference type="AlphaFoldDB" id="A0A7M1LDZ2"/>
<dbReference type="Pfam" id="PF00534">
    <property type="entry name" value="Glycos_transf_1"/>
    <property type="match status" value="1"/>
</dbReference>
<dbReference type="Pfam" id="PF13439">
    <property type="entry name" value="Glyco_transf_4"/>
    <property type="match status" value="1"/>
</dbReference>
<dbReference type="RefSeq" id="WP_025803264.1">
    <property type="nucleotide sequence ID" value="NZ_CP063078.1"/>
</dbReference>
<dbReference type="GO" id="GO:0016757">
    <property type="term" value="F:glycosyltransferase activity"/>
    <property type="evidence" value="ECO:0007669"/>
    <property type="project" value="InterPro"/>
</dbReference>
<feature type="domain" description="Glycosyl transferase family 1" evidence="1">
    <location>
        <begin position="171"/>
        <end position="331"/>
    </location>
</feature>
<reference evidence="3 4" key="1">
    <citation type="submission" date="2020-10" db="EMBL/GenBank/DDBJ databases">
        <title>Campylobacter and Helicobacter PacBio genomes.</title>
        <authorList>
            <person name="Lane C."/>
        </authorList>
    </citation>
    <scope>NUCLEOTIDE SEQUENCE [LARGE SCALE GENOMIC DNA]</scope>
    <source>
        <strain evidence="3 4">2016D-0077</strain>
    </source>
</reference>
<proteinExistence type="predicted"/>
<keyword evidence="3" id="KW-0808">Transferase</keyword>
<dbReference type="PANTHER" id="PTHR45947">
    <property type="entry name" value="SULFOQUINOVOSYL TRANSFERASE SQD2"/>
    <property type="match status" value="1"/>
</dbReference>
<evidence type="ECO:0000313" key="4">
    <source>
        <dbReference type="Proteomes" id="UP000594749"/>
    </source>
</evidence>
<protein>
    <submittedName>
        <fullName evidence="3">Glycosyltransferase family 4 protein</fullName>
    </submittedName>
</protein>
<name>A0A7M1LDZ2_9BACT</name>
<evidence type="ECO:0000259" key="2">
    <source>
        <dbReference type="Pfam" id="PF13439"/>
    </source>
</evidence>
<organism evidence="3 4">
    <name type="scientific">Campylobacter corcagiensis</name>
    <dbReference type="NCBI Taxonomy" id="1448857"/>
    <lineage>
        <taxon>Bacteria</taxon>
        <taxon>Pseudomonadati</taxon>
        <taxon>Campylobacterota</taxon>
        <taxon>Epsilonproteobacteria</taxon>
        <taxon>Campylobacterales</taxon>
        <taxon>Campylobacteraceae</taxon>
        <taxon>Campylobacter</taxon>
    </lineage>
</organism>
<gene>
    <name evidence="3" type="ORF">IMC76_06170</name>
</gene>
<sequence length="361" mass="41457">MRILVLSNMYPSKRYPNYGVFVKNFVEKLLDENININIVCIKGRENIKIKKICKYFIFIFKSIFCILRNNYDVIYIHYAEHSVFPLALIKVFYKIKKPIIINAHGDDVLSNSRVSKMVYSTIQSASLIVVPSKYFYNIVLKKYSNPNIFISPSGGINLKIFNSKNSNLISNDNIIKLGYVSRIDHGKGWDVLLKAIHVLVTKYNMINIKLTVIGCGNEEKDFLNMIDNLKINKYVYFLGVKKQNDLPEHYRNMDIFVFPSYRAGESLGLAGLEAMACGVPVIGSKIGGIETYLIDNYNGFLFEPGDYNDLALKIVKFIKLDNIQKKILIKNSINTSKMYDNEIVNKKLIHKIKNTCENFYG</sequence>
<evidence type="ECO:0000313" key="3">
    <source>
        <dbReference type="EMBL" id="QOQ86802.1"/>
    </source>
</evidence>
<dbReference type="SUPFAM" id="SSF53756">
    <property type="entry name" value="UDP-Glycosyltransferase/glycogen phosphorylase"/>
    <property type="match status" value="1"/>
</dbReference>
<accession>A0A7M1LDZ2</accession>
<dbReference type="Gene3D" id="3.40.50.2000">
    <property type="entry name" value="Glycogen Phosphorylase B"/>
    <property type="match status" value="2"/>
</dbReference>
<dbReference type="CDD" id="cd03801">
    <property type="entry name" value="GT4_PimA-like"/>
    <property type="match status" value="1"/>
</dbReference>